<reference evidence="11" key="1">
    <citation type="submission" date="2019-03" db="EMBL/GenBank/DDBJ databases">
        <title>Long read genome sequence of the mycoparasitic Pythium oligandrum ATCC 38472 isolated from sugarbeet rhizosphere.</title>
        <authorList>
            <person name="Gaulin E."/>
        </authorList>
    </citation>
    <scope>NUCLEOTIDE SEQUENCE</scope>
    <source>
        <strain evidence="11">ATCC 38472_TT</strain>
    </source>
</reference>
<sequence length="826" mass="93103">MRLRGLSVLDVHLELKKLFDSGRMVQLQQAAQEVITHNPDVLQDNRYPSPFQYLGVAQYALGDLAKATETFEEAVRTNENDVMSWVHLGNCYLYLMELTKAATVLEIAVLQKGAVRDVHRLFKARNWMADWQDRDELMAQVELVVADDLLHKRLCVVNPLDFAELPSAQILGLSRQPLIAGGGAVTTANKYNHTNDDWMLHTSELRVGFVSSDLGIHPVSTLIRGMLAMLKGEKTTHRIKVYCFSLTTATSWWKRNITQNVDYMISLTGKDPSEAASIIHSHGIHVLLDLNGHTVHSGLPIFRYSPALVQISFLGYPMTTGVSEIDYVITDAVATPVETSSEFFNEKMLVLPTHYIVNDHLQMLGHTLDGTRPPLSSATRLDPPYHDDVFVFATFSNWQKMDPPIFSAWMAILARVPSSVLWFLRYSGHDDAESHLRQEAYAHGIDGARLVFSDLEPWINHTYSKRAADLILDTSLKNGHTTMIDALCAGVPVLTLEGSRMSNRASASALHSLDLRSVLTVNSYKEYVDLAVQLATDLPLLTQLRETVEARRLQYPLFDTSRYTKRFSSAIQSAWQMRKSQQRNHDDAPAFHIFPPLRSDNRVSPREIRVFSALSANDGFDNNSVGDLPTRGWDESRVQAMLSTQTPIQLHIGGRIQRPGWWIVDAADRDHVDFVMHMDNLHAFPDDSVEVVYASHILEHCHYGVDNDVDRTLREWHRVLKPGGTLFVAVPDLAALSSLFVNETISEQDRFFVMRMMFGGQLDVYDVHKTGFNAAFLSTFLTNAGYCEVERVRGFNLFEDSSEVEFRGVPISLNMKAQACKSNQRS</sequence>
<dbReference type="Proteomes" id="UP000794436">
    <property type="component" value="Unassembled WGS sequence"/>
</dbReference>
<evidence type="ECO:0000259" key="9">
    <source>
        <dbReference type="Pfam" id="PF08241"/>
    </source>
</evidence>
<keyword evidence="5" id="KW-0808">Transferase</keyword>
<keyword evidence="12" id="KW-1185">Reference proteome</keyword>
<dbReference type="InterPro" id="IPR029063">
    <property type="entry name" value="SAM-dependent_MTases_sf"/>
</dbReference>
<dbReference type="PANTHER" id="PTHR44998">
    <property type="match status" value="1"/>
</dbReference>
<feature type="domain" description="O-GlcNAc transferase C-terminal" evidence="10">
    <location>
        <begin position="129"/>
        <end position="367"/>
    </location>
</feature>
<dbReference type="SUPFAM" id="SSF53335">
    <property type="entry name" value="S-adenosyl-L-methionine-dependent methyltransferases"/>
    <property type="match status" value="1"/>
</dbReference>
<comment type="pathway">
    <text evidence="1">Protein modification; protein glycosylation.</text>
</comment>
<dbReference type="InterPro" id="IPR019734">
    <property type="entry name" value="TPR_rpt"/>
</dbReference>
<keyword evidence="4" id="KW-0328">Glycosyltransferase</keyword>
<dbReference type="InterPro" id="IPR013216">
    <property type="entry name" value="Methyltransf_11"/>
</dbReference>
<dbReference type="Pfam" id="PF08241">
    <property type="entry name" value="Methyltransf_11"/>
    <property type="match status" value="1"/>
</dbReference>
<accession>A0A8K1CLN4</accession>
<keyword evidence="7 8" id="KW-0802">TPR repeat</keyword>
<dbReference type="GO" id="GO:0097363">
    <property type="term" value="F:protein O-acetylglucosaminyltransferase activity"/>
    <property type="evidence" value="ECO:0007669"/>
    <property type="project" value="UniProtKB-EC"/>
</dbReference>
<dbReference type="SUPFAM" id="SSF48452">
    <property type="entry name" value="TPR-like"/>
    <property type="match status" value="1"/>
</dbReference>
<feature type="domain" description="O-GlcNAc transferase C-terminal" evidence="10">
    <location>
        <begin position="385"/>
        <end position="566"/>
    </location>
</feature>
<dbReference type="Pfam" id="PF13844">
    <property type="entry name" value="Glyco_transf_41"/>
    <property type="match status" value="2"/>
</dbReference>
<evidence type="ECO:0000256" key="6">
    <source>
        <dbReference type="ARBA" id="ARBA00022737"/>
    </source>
</evidence>
<organism evidence="11 12">
    <name type="scientific">Pythium oligandrum</name>
    <name type="common">Mycoparasitic fungus</name>
    <dbReference type="NCBI Taxonomy" id="41045"/>
    <lineage>
        <taxon>Eukaryota</taxon>
        <taxon>Sar</taxon>
        <taxon>Stramenopiles</taxon>
        <taxon>Oomycota</taxon>
        <taxon>Peronosporomycetes</taxon>
        <taxon>Pythiales</taxon>
        <taxon>Pythiaceae</taxon>
        <taxon>Pythium</taxon>
    </lineage>
</organism>
<dbReference type="Gene3D" id="3.40.50.150">
    <property type="entry name" value="Vaccinia Virus protein VP39"/>
    <property type="match status" value="1"/>
</dbReference>
<evidence type="ECO:0000256" key="8">
    <source>
        <dbReference type="PROSITE-ProRule" id="PRU00339"/>
    </source>
</evidence>
<comment type="similarity">
    <text evidence="2">Belongs to the glycosyltransferase 41 family. O-GlcNAc transferase subfamily.</text>
</comment>
<comment type="caution">
    <text evidence="11">The sequence shown here is derived from an EMBL/GenBank/DDBJ whole genome shotgun (WGS) entry which is preliminary data.</text>
</comment>
<feature type="repeat" description="TPR" evidence="8">
    <location>
        <begin position="48"/>
        <end position="81"/>
    </location>
</feature>
<evidence type="ECO:0000256" key="2">
    <source>
        <dbReference type="ARBA" id="ARBA00005386"/>
    </source>
</evidence>
<evidence type="ECO:0000256" key="7">
    <source>
        <dbReference type="ARBA" id="ARBA00022803"/>
    </source>
</evidence>
<protein>
    <recommendedName>
        <fullName evidence="3">protein O-GlcNAc transferase</fullName>
        <ecNumber evidence="3">2.4.1.255</ecNumber>
    </recommendedName>
</protein>
<dbReference type="OrthoDB" id="421121at2759"/>
<evidence type="ECO:0000256" key="3">
    <source>
        <dbReference type="ARBA" id="ARBA00011970"/>
    </source>
</evidence>
<dbReference type="Gene3D" id="1.25.40.10">
    <property type="entry name" value="Tetratricopeptide repeat domain"/>
    <property type="match status" value="1"/>
</dbReference>
<evidence type="ECO:0000313" key="11">
    <source>
        <dbReference type="EMBL" id="TMW65782.1"/>
    </source>
</evidence>
<evidence type="ECO:0000256" key="5">
    <source>
        <dbReference type="ARBA" id="ARBA00022679"/>
    </source>
</evidence>
<keyword evidence="6" id="KW-0677">Repeat</keyword>
<dbReference type="SMART" id="SM00028">
    <property type="entry name" value="TPR"/>
    <property type="match status" value="2"/>
</dbReference>
<dbReference type="PANTHER" id="PTHR44998:SF1">
    <property type="entry name" value="UDP-N-ACETYLGLUCOSAMINE--PEPTIDE N-ACETYLGLUCOSAMINYLTRANSFERASE 110 KDA SUBUNIT"/>
    <property type="match status" value="1"/>
</dbReference>
<dbReference type="PROSITE" id="PS50005">
    <property type="entry name" value="TPR"/>
    <property type="match status" value="1"/>
</dbReference>
<dbReference type="EC" id="2.4.1.255" evidence="3"/>
<dbReference type="Gene3D" id="3.40.50.11380">
    <property type="match status" value="1"/>
</dbReference>
<dbReference type="EMBL" id="SPLM01000037">
    <property type="protein sequence ID" value="TMW65782.1"/>
    <property type="molecule type" value="Genomic_DNA"/>
</dbReference>
<dbReference type="CDD" id="cd02440">
    <property type="entry name" value="AdoMet_MTases"/>
    <property type="match status" value="1"/>
</dbReference>
<dbReference type="InterPro" id="IPR011990">
    <property type="entry name" value="TPR-like_helical_dom_sf"/>
</dbReference>
<dbReference type="AlphaFoldDB" id="A0A8K1CLN4"/>
<evidence type="ECO:0000256" key="4">
    <source>
        <dbReference type="ARBA" id="ARBA00022676"/>
    </source>
</evidence>
<gene>
    <name evidence="11" type="ORF">Poli38472_008424</name>
</gene>
<evidence type="ECO:0000256" key="1">
    <source>
        <dbReference type="ARBA" id="ARBA00004922"/>
    </source>
</evidence>
<dbReference type="Gene3D" id="3.40.50.2000">
    <property type="entry name" value="Glycogen Phosphorylase B"/>
    <property type="match status" value="1"/>
</dbReference>
<dbReference type="GO" id="GO:0008757">
    <property type="term" value="F:S-adenosylmethionine-dependent methyltransferase activity"/>
    <property type="evidence" value="ECO:0007669"/>
    <property type="project" value="InterPro"/>
</dbReference>
<evidence type="ECO:0000259" key="10">
    <source>
        <dbReference type="Pfam" id="PF13844"/>
    </source>
</evidence>
<dbReference type="InterPro" id="IPR029489">
    <property type="entry name" value="OGT/SEC/SPY_C"/>
</dbReference>
<feature type="domain" description="Methyltransferase type 11" evidence="9">
    <location>
        <begin position="675"/>
        <end position="728"/>
    </location>
</feature>
<proteinExistence type="inferred from homology"/>
<evidence type="ECO:0000313" key="12">
    <source>
        <dbReference type="Proteomes" id="UP000794436"/>
    </source>
</evidence>
<name>A0A8K1CLN4_PYTOL</name>